<accession>A0A0F3RNQ3</accession>
<reference evidence="1 2" key="1">
    <citation type="submission" date="2015-01" db="EMBL/GenBank/DDBJ databases">
        <title>Genome Sequencing of Rickettsiales.</title>
        <authorList>
            <person name="Daugherty S.C."/>
            <person name="Su Q."/>
            <person name="Abolude K."/>
            <person name="Beier-Sexton M."/>
            <person name="Carlyon J.A."/>
            <person name="Carter R."/>
            <person name="Day N.P."/>
            <person name="Dumler S.J."/>
            <person name="Dyachenko V."/>
            <person name="Godinez A."/>
            <person name="Kurtti T.J."/>
            <person name="Lichay M."/>
            <person name="Mullins K.E."/>
            <person name="Ott S."/>
            <person name="Pappas-Brown V."/>
            <person name="Paris D.H."/>
            <person name="Patel P."/>
            <person name="Richards A.L."/>
            <person name="Sadzewicz L."/>
            <person name="Sears K."/>
            <person name="Seidman D."/>
            <person name="Sengamalay N."/>
            <person name="Stenos J."/>
            <person name="Tallon L.J."/>
            <person name="Vincent G."/>
            <person name="Fraser C.M."/>
            <person name="Munderloh U."/>
            <person name="Dunning-Hotopp J.C."/>
        </authorList>
    </citation>
    <scope>NUCLEOTIDE SEQUENCE [LARGE SCALE GENOMIC DNA]</scope>
    <source>
        <strain evidence="1 2">UT144</strain>
    </source>
</reference>
<name>A0A0F3RNQ3_ORITS</name>
<dbReference type="AlphaFoldDB" id="A0A0F3RNQ3"/>
<evidence type="ECO:0000313" key="1">
    <source>
        <dbReference type="EMBL" id="KJW07812.1"/>
    </source>
</evidence>
<evidence type="ECO:0000313" key="2">
    <source>
        <dbReference type="Proteomes" id="UP000033580"/>
    </source>
</evidence>
<gene>
    <name evidence="1" type="ORF">OTUT144_0123</name>
</gene>
<sequence>MLSIRWIAVATPPPLRLRATLMEKWMTNNPKSFCLSRWHIDRKVPPGIVIAMILQTLTAIWWAAKLDIQLVMQEELLQKNQQLAEKVFRLEERIISLH</sequence>
<protein>
    <submittedName>
        <fullName evidence="1">Uncharacterized protein</fullName>
    </submittedName>
</protein>
<comment type="caution">
    <text evidence="1">The sequence shown here is derived from an EMBL/GenBank/DDBJ whole genome shotgun (WGS) entry which is preliminary data.</text>
</comment>
<dbReference type="PATRIC" id="fig|1441384.3.peg.1644"/>
<organism evidence="1 2">
    <name type="scientific">Orientia tsutsugamushi str. UT144</name>
    <dbReference type="NCBI Taxonomy" id="1441384"/>
    <lineage>
        <taxon>Bacteria</taxon>
        <taxon>Pseudomonadati</taxon>
        <taxon>Pseudomonadota</taxon>
        <taxon>Alphaproteobacteria</taxon>
        <taxon>Rickettsiales</taxon>
        <taxon>Rickettsiaceae</taxon>
        <taxon>Rickettsieae</taxon>
        <taxon>Orientia</taxon>
    </lineage>
</organism>
<dbReference type="EMBL" id="LAOR01000004">
    <property type="protein sequence ID" value="KJW07812.1"/>
    <property type="molecule type" value="Genomic_DNA"/>
</dbReference>
<dbReference type="Proteomes" id="UP000033580">
    <property type="component" value="Unassembled WGS sequence"/>
</dbReference>
<proteinExistence type="predicted"/>